<protein>
    <recommendedName>
        <fullName evidence="3">Reverse transcriptase domain-containing protein</fullName>
    </recommendedName>
</protein>
<keyword evidence="2" id="KW-1185">Reference proteome</keyword>
<evidence type="ECO:0000313" key="2">
    <source>
        <dbReference type="Proteomes" id="UP000247702"/>
    </source>
</evidence>
<dbReference type="AlphaFoldDB" id="A0A2Z6SPV4"/>
<name>A0A2Z6SPV4_9GLOM</name>
<accession>A0A2Z6SPV4</accession>
<evidence type="ECO:0000313" key="1">
    <source>
        <dbReference type="EMBL" id="GBC09789.1"/>
    </source>
</evidence>
<gene>
    <name evidence="1" type="ORF">RclHR1_09100002</name>
</gene>
<comment type="caution">
    <text evidence="1">The sequence shown here is derived from an EMBL/GenBank/DDBJ whole genome shotgun (WGS) entry which is preliminary data.</text>
</comment>
<reference evidence="1 2" key="1">
    <citation type="submission" date="2017-11" db="EMBL/GenBank/DDBJ databases">
        <title>The genome of Rhizophagus clarus HR1 reveals common genetic basis of auxotrophy among arbuscular mycorrhizal fungi.</title>
        <authorList>
            <person name="Kobayashi Y."/>
        </authorList>
    </citation>
    <scope>NUCLEOTIDE SEQUENCE [LARGE SCALE GENOMIC DNA]</scope>
    <source>
        <strain evidence="1 2">HR1</strain>
    </source>
</reference>
<proteinExistence type="predicted"/>
<organism evidence="1 2">
    <name type="scientific">Rhizophagus clarus</name>
    <dbReference type="NCBI Taxonomy" id="94130"/>
    <lineage>
        <taxon>Eukaryota</taxon>
        <taxon>Fungi</taxon>
        <taxon>Fungi incertae sedis</taxon>
        <taxon>Mucoromycota</taxon>
        <taxon>Glomeromycotina</taxon>
        <taxon>Glomeromycetes</taxon>
        <taxon>Glomerales</taxon>
        <taxon>Glomeraceae</taxon>
        <taxon>Rhizophagus</taxon>
    </lineage>
</organism>
<evidence type="ECO:0008006" key="3">
    <source>
        <dbReference type="Google" id="ProtNLM"/>
    </source>
</evidence>
<sequence>MHLPFQHHAFSKQLKNYSSINDLPPTWIQEYHPINNQWWSNFINLITIDEFLEILTDLSYNKASGPLGITYKDFKHSDPSVLIKLKPLKKFFFLSSLLHLNNIFSHNILQPNNQADLKGQSSFKPLVNIQHVIESANFTNSLSQHKKNRSHLWHAIQDLSKAYDRVNIILLCLTLLRIKMQYTIVDFICQAFTD</sequence>
<dbReference type="Proteomes" id="UP000247702">
    <property type="component" value="Unassembled WGS sequence"/>
</dbReference>
<dbReference type="EMBL" id="BEXD01004327">
    <property type="protein sequence ID" value="GBC09789.1"/>
    <property type="molecule type" value="Genomic_DNA"/>
</dbReference>